<gene>
    <name evidence="1" type="ORF">GXN76_02060</name>
</gene>
<name>A0A7D4BE81_9BACL</name>
<organism evidence="1 2">
    <name type="scientific">Kroppenstedtia pulmonis</name>
    <dbReference type="NCBI Taxonomy" id="1380685"/>
    <lineage>
        <taxon>Bacteria</taxon>
        <taxon>Bacillati</taxon>
        <taxon>Bacillota</taxon>
        <taxon>Bacilli</taxon>
        <taxon>Bacillales</taxon>
        <taxon>Thermoactinomycetaceae</taxon>
        <taxon>Kroppenstedtia</taxon>
    </lineage>
</organism>
<accession>A0A7D4BE81</accession>
<evidence type="ECO:0000313" key="2">
    <source>
        <dbReference type="Proteomes" id="UP000503088"/>
    </source>
</evidence>
<dbReference type="Proteomes" id="UP000503088">
    <property type="component" value="Chromosome"/>
</dbReference>
<protein>
    <submittedName>
        <fullName evidence="1">Uncharacterized protein</fullName>
    </submittedName>
</protein>
<dbReference type="RefSeq" id="WP_173220006.1">
    <property type="nucleotide sequence ID" value="NZ_CP048104.1"/>
</dbReference>
<dbReference type="KEGG" id="kpul:GXN76_02060"/>
<sequence length="113" mass="13177">MLKYDAEKVKEILIHEEGYSETMAETFSETLVNLHEDLQPALDQWLEDRTISEEIAVEGVTLKMIMEKYRDSFRGALTIMSVFIEKPELAKDFLDQPAIIRGPFRKPRDRNES</sequence>
<dbReference type="EMBL" id="CP048104">
    <property type="protein sequence ID" value="QKG83372.1"/>
    <property type="molecule type" value="Genomic_DNA"/>
</dbReference>
<reference evidence="1 2" key="1">
    <citation type="submission" date="2020-01" db="EMBL/GenBank/DDBJ databases">
        <authorList>
            <person name="Gulvik C.A."/>
            <person name="Batra D.G."/>
        </authorList>
    </citation>
    <scope>NUCLEOTIDE SEQUENCE [LARGE SCALE GENOMIC DNA]</scope>
    <source>
        <strain evidence="1 2">W9323</strain>
    </source>
</reference>
<evidence type="ECO:0000313" key="1">
    <source>
        <dbReference type="EMBL" id="QKG83372.1"/>
    </source>
</evidence>
<proteinExistence type="predicted"/>
<keyword evidence="2" id="KW-1185">Reference proteome</keyword>
<dbReference type="AlphaFoldDB" id="A0A7D4BE81"/>